<sequence length="791" mass="88356">MARRTVENFNGFVAATARTPAKKSTAQPAAPSRTRPAVTAVTGKKNVPVPAVKTTGAPPTAPPIRNKDQHNTHPFAKVEKLQRSVSTFKKLPVDVKNKHVKVSIKQNENKILHKEEKPIDDVDNSTTAHSNSSDVSDNQDYEDDFEDYESDFESDTSVDSLVVESPLKPTIVSQSISNDTVSVKFALPVCVEEKLEPFLDEKFEINSLERTIEMGLKNFKTAGKRKREQEVKDKIQTRGNVLMGMIKLDTVSFTLLDLPAIPYEQYIKIYGRSNMTQVQTQTRDENAEKEVQTNESDLAEKWTQHPIVLTNDMNCSSIEYLRAKRGVGGNEPPDNRLRTHITMVDPDRVIEVGRMMLSMLEQQSMDRSEQRLVANDFDMGFSNGYLSTAVSSLKFLAKRPVTSIEFSRVTSNVESLITTHEVMDSVYQYVICIWSVSTTEHPQYVLKCPNHVTSFCTIFKSTIGFVTAAHVDGSICLWDLRESKLHHQQVNGLPCPLRSPSYNTALSIDQGHRSKIVGLSTVTYNKVTNEELPDELCSLDEDFVLAVWTVVDSWADVSEISENKSAGTAPWSSVRLVKTQTINANKNVPRYLSDGVAATCLCLNNNQDAFIGTNCGLVFRCNLGGHKVWPSYFTYENTGEHFSVNSLDICPFDFHFFLAACSSNEVMLYSASRREALRRLFASSKDGMSAQASIVKTLWCTGHPGIVFGLDSFSSVHLWDLCDDNTTHIMSVPFRGKDVTAMSLTSMPKNRNTYLGLAFADGAVELHQLKLDKRNETTDRGDQLTRFLASL</sequence>
<dbReference type="GO" id="GO:0045504">
    <property type="term" value="F:dynein heavy chain binding"/>
    <property type="evidence" value="ECO:0007669"/>
    <property type="project" value="InterPro"/>
</dbReference>
<dbReference type="InterPro" id="IPR042505">
    <property type="entry name" value="DYNC2I1"/>
</dbReference>
<dbReference type="GO" id="GO:0042073">
    <property type="term" value="P:intraciliary transport"/>
    <property type="evidence" value="ECO:0007669"/>
    <property type="project" value="InterPro"/>
</dbReference>
<gene>
    <name evidence="2" type="ORF">MEUPH1_LOCUS20137</name>
</gene>
<comment type="caution">
    <text evidence="2">The sequence shown here is derived from an EMBL/GenBank/DDBJ whole genome shotgun (WGS) entry which is preliminary data.</text>
</comment>
<accession>A0AAV0XAK6</accession>
<organism evidence="2 3">
    <name type="scientific">Macrosiphum euphorbiae</name>
    <name type="common">potato aphid</name>
    <dbReference type="NCBI Taxonomy" id="13131"/>
    <lineage>
        <taxon>Eukaryota</taxon>
        <taxon>Metazoa</taxon>
        <taxon>Ecdysozoa</taxon>
        <taxon>Arthropoda</taxon>
        <taxon>Hexapoda</taxon>
        <taxon>Insecta</taxon>
        <taxon>Pterygota</taxon>
        <taxon>Neoptera</taxon>
        <taxon>Paraneoptera</taxon>
        <taxon>Hemiptera</taxon>
        <taxon>Sternorrhyncha</taxon>
        <taxon>Aphidomorpha</taxon>
        <taxon>Aphidoidea</taxon>
        <taxon>Aphididae</taxon>
        <taxon>Macrosiphini</taxon>
        <taxon>Macrosiphum</taxon>
    </lineage>
</organism>
<feature type="compositionally biased region" description="Basic and acidic residues" evidence="1">
    <location>
        <begin position="107"/>
        <end position="120"/>
    </location>
</feature>
<dbReference type="PANTHER" id="PTHR16022:SF0">
    <property type="entry name" value="CYTOPLASMIC DYNEIN 2 INTERMEDIATE CHAIN 1"/>
    <property type="match status" value="1"/>
</dbReference>
<feature type="compositionally biased region" description="Polar residues" evidence="1">
    <location>
        <begin position="124"/>
        <end position="136"/>
    </location>
</feature>
<name>A0AAV0XAK6_9HEMI</name>
<dbReference type="GO" id="GO:0005868">
    <property type="term" value="C:cytoplasmic dynein complex"/>
    <property type="evidence" value="ECO:0007669"/>
    <property type="project" value="InterPro"/>
</dbReference>
<protein>
    <recommendedName>
        <fullName evidence="4">WD repeat-containing protein 60</fullName>
    </recommendedName>
</protein>
<evidence type="ECO:0000313" key="2">
    <source>
        <dbReference type="EMBL" id="CAI6365420.1"/>
    </source>
</evidence>
<dbReference type="AlphaFoldDB" id="A0AAV0XAK6"/>
<feature type="region of interest" description="Disordered" evidence="1">
    <location>
        <begin position="1"/>
        <end position="71"/>
    </location>
</feature>
<dbReference type="SUPFAM" id="SSF50978">
    <property type="entry name" value="WD40 repeat-like"/>
    <property type="match status" value="1"/>
</dbReference>
<evidence type="ECO:0000256" key="1">
    <source>
        <dbReference type="SAM" id="MobiDB-lite"/>
    </source>
</evidence>
<dbReference type="GO" id="GO:0045503">
    <property type="term" value="F:dynein light chain binding"/>
    <property type="evidence" value="ECO:0007669"/>
    <property type="project" value="InterPro"/>
</dbReference>
<evidence type="ECO:0000313" key="3">
    <source>
        <dbReference type="Proteomes" id="UP001160148"/>
    </source>
</evidence>
<keyword evidence="3" id="KW-1185">Reference proteome</keyword>
<dbReference type="Proteomes" id="UP001160148">
    <property type="component" value="Unassembled WGS sequence"/>
</dbReference>
<evidence type="ECO:0008006" key="4">
    <source>
        <dbReference type="Google" id="ProtNLM"/>
    </source>
</evidence>
<dbReference type="InterPro" id="IPR036322">
    <property type="entry name" value="WD40_repeat_dom_sf"/>
</dbReference>
<feature type="region of interest" description="Disordered" evidence="1">
    <location>
        <begin position="106"/>
        <end position="142"/>
    </location>
</feature>
<dbReference type="EMBL" id="CARXXK010000004">
    <property type="protein sequence ID" value="CAI6365420.1"/>
    <property type="molecule type" value="Genomic_DNA"/>
</dbReference>
<dbReference type="Gene3D" id="2.130.10.10">
    <property type="entry name" value="YVTN repeat-like/Quinoprotein amine dehydrogenase"/>
    <property type="match status" value="1"/>
</dbReference>
<proteinExistence type="predicted"/>
<dbReference type="PANTHER" id="PTHR16022">
    <property type="entry name" value="WD REPEAT DOMAIN 60"/>
    <property type="match status" value="1"/>
</dbReference>
<reference evidence="2 3" key="1">
    <citation type="submission" date="2023-01" db="EMBL/GenBank/DDBJ databases">
        <authorList>
            <person name="Whitehead M."/>
        </authorList>
    </citation>
    <scope>NUCLEOTIDE SEQUENCE [LARGE SCALE GENOMIC DNA]</scope>
</reference>
<dbReference type="InterPro" id="IPR015943">
    <property type="entry name" value="WD40/YVTN_repeat-like_dom_sf"/>
</dbReference>
<dbReference type="GO" id="GO:0005929">
    <property type="term" value="C:cilium"/>
    <property type="evidence" value="ECO:0007669"/>
    <property type="project" value="GOC"/>
</dbReference>